<evidence type="ECO:0000313" key="3">
    <source>
        <dbReference type="EMBL" id="GJJ78104.1"/>
    </source>
</evidence>
<dbReference type="Proteomes" id="UP000827284">
    <property type="component" value="Unassembled WGS sequence"/>
</dbReference>
<sequence length="249" mass="27742">MTPNEQNLYNKKIIFVGKMGTGKSSLTNMLVQGDLFVKNIREVSDSAASVTSEVKVVDGRDWTACDTVGLGELQGKGDRSVDSAMGLLGRVLEEGQRGFHYIAYVVQQGRLKTMEQDELFKLFKSTFQGAEANFVLVVTHCPNPMWATRYQEIIKQTFGDIPVITCDFPFDADDTSYRRKERLESLSKLEAQLMALPRSPLLPVLSMKETTTEAALQTFSSSLEKFLNAGKGILERVKSVLAPMLTSRR</sequence>
<comment type="caution">
    <text evidence="3">The sequence shown here is derived from an EMBL/GenBank/DDBJ whole genome shotgun (WGS) entry which is preliminary data.</text>
</comment>
<dbReference type="InterPro" id="IPR027417">
    <property type="entry name" value="P-loop_NTPase"/>
</dbReference>
<dbReference type="EMBL" id="BQFW01000014">
    <property type="protein sequence ID" value="GJJ78104.1"/>
    <property type="molecule type" value="Genomic_DNA"/>
</dbReference>
<dbReference type="AlphaFoldDB" id="A0A9P3HJX6"/>
<reference evidence="3" key="2">
    <citation type="journal article" date="2022" name="Microbiol. Resour. Announc.">
        <title>Whole-Genome Sequence of Entomortierella parvispora E1425, a Mucoromycotan Fungus Associated with Burkholderiaceae-Related Endosymbiotic Bacteria.</title>
        <authorList>
            <person name="Herlambang A."/>
            <person name="Guo Y."/>
            <person name="Takashima Y."/>
            <person name="Narisawa K."/>
            <person name="Ohta H."/>
            <person name="Nishizawa T."/>
        </authorList>
    </citation>
    <scope>NUCLEOTIDE SEQUENCE</scope>
    <source>
        <strain evidence="3">E1425</strain>
    </source>
</reference>
<reference evidence="3" key="1">
    <citation type="submission" date="2021-11" db="EMBL/GenBank/DDBJ databases">
        <authorList>
            <person name="Herlambang A."/>
            <person name="Guo Y."/>
            <person name="Takashima Y."/>
            <person name="Nishizawa T."/>
        </authorList>
    </citation>
    <scope>NUCLEOTIDE SEQUENCE</scope>
    <source>
        <strain evidence="3">E1425</strain>
    </source>
</reference>
<name>A0A9P3HJX6_9FUNG</name>
<evidence type="ECO:0000259" key="2">
    <source>
        <dbReference type="Pfam" id="PF04548"/>
    </source>
</evidence>
<feature type="domain" description="AIG1-type G" evidence="2">
    <location>
        <begin position="12"/>
        <end position="140"/>
    </location>
</feature>
<proteinExistence type="predicted"/>
<dbReference type="OrthoDB" id="8954335at2759"/>
<dbReference type="SUPFAM" id="SSF52540">
    <property type="entry name" value="P-loop containing nucleoside triphosphate hydrolases"/>
    <property type="match status" value="1"/>
</dbReference>
<accession>A0A9P3HJX6</accession>
<dbReference type="Gene3D" id="3.40.50.300">
    <property type="entry name" value="P-loop containing nucleotide triphosphate hydrolases"/>
    <property type="match status" value="1"/>
</dbReference>
<evidence type="ECO:0000256" key="1">
    <source>
        <dbReference type="ARBA" id="ARBA00022741"/>
    </source>
</evidence>
<evidence type="ECO:0000313" key="4">
    <source>
        <dbReference type="Proteomes" id="UP000827284"/>
    </source>
</evidence>
<dbReference type="Pfam" id="PF04548">
    <property type="entry name" value="AIG1"/>
    <property type="match status" value="1"/>
</dbReference>
<protein>
    <recommendedName>
        <fullName evidence="2">AIG1-type G domain-containing protein</fullName>
    </recommendedName>
</protein>
<keyword evidence="4" id="KW-1185">Reference proteome</keyword>
<keyword evidence="1" id="KW-0547">Nucleotide-binding</keyword>
<dbReference type="GO" id="GO:0005525">
    <property type="term" value="F:GTP binding"/>
    <property type="evidence" value="ECO:0007669"/>
    <property type="project" value="InterPro"/>
</dbReference>
<gene>
    <name evidence="3" type="ORF">EMPS_10463</name>
</gene>
<dbReference type="InterPro" id="IPR006703">
    <property type="entry name" value="G_AIG1"/>
</dbReference>
<organism evidence="3 4">
    <name type="scientific">Entomortierella parvispora</name>
    <dbReference type="NCBI Taxonomy" id="205924"/>
    <lineage>
        <taxon>Eukaryota</taxon>
        <taxon>Fungi</taxon>
        <taxon>Fungi incertae sedis</taxon>
        <taxon>Mucoromycota</taxon>
        <taxon>Mortierellomycotina</taxon>
        <taxon>Mortierellomycetes</taxon>
        <taxon>Mortierellales</taxon>
        <taxon>Mortierellaceae</taxon>
        <taxon>Entomortierella</taxon>
    </lineage>
</organism>